<evidence type="ECO:0000256" key="2">
    <source>
        <dbReference type="ARBA" id="ARBA00022692"/>
    </source>
</evidence>
<gene>
    <name evidence="5" type="ORF">HK097_003370</name>
</gene>
<keyword evidence="4" id="KW-0472">Membrane</keyword>
<dbReference type="Proteomes" id="UP001212841">
    <property type="component" value="Unassembled WGS sequence"/>
</dbReference>
<proteinExistence type="predicted"/>
<dbReference type="PANTHER" id="PTHR47804:SF3">
    <property type="entry name" value="PROTEIN BRE4"/>
    <property type="match status" value="1"/>
</dbReference>
<reference evidence="5" key="1">
    <citation type="submission" date="2020-05" db="EMBL/GenBank/DDBJ databases">
        <title>Phylogenomic resolution of chytrid fungi.</title>
        <authorList>
            <person name="Stajich J.E."/>
            <person name="Amses K."/>
            <person name="Simmons R."/>
            <person name="Seto K."/>
            <person name="Myers J."/>
            <person name="Bonds A."/>
            <person name="Quandt C.A."/>
            <person name="Barry K."/>
            <person name="Liu P."/>
            <person name="Grigoriev I."/>
            <person name="Longcore J.E."/>
            <person name="James T.Y."/>
        </authorList>
    </citation>
    <scope>NUCLEOTIDE SEQUENCE</scope>
    <source>
        <strain evidence="5">JEL0318</strain>
    </source>
</reference>
<dbReference type="GO" id="GO:0016020">
    <property type="term" value="C:membrane"/>
    <property type="evidence" value="ECO:0007669"/>
    <property type="project" value="UniProtKB-SubCell"/>
</dbReference>
<keyword evidence="2" id="KW-0812">Transmembrane</keyword>
<dbReference type="InterPro" id="IPR052430">
    <property type="entry name" value="IVT-Associated"/>
</dbReference>
<keyword evidence="3" id="KW-1133">Transmembrane helix</keyword>
<evidence type="ECO:0000256" key="3">
    <source>
        <dbReference type="ARBA" id="ARBA00022989"/>
    </source>
</evidence>
<evidence type="ECO:0000256" key="1">
    <source>
        <dbReference type="ARBA" id="ARBA00004141"/>
    </source>
</evidence>
<dbReference type="AlphaFoldDB" id="A0AAD5S493"/>
<comment type="subcellular location">
    <subcellularLocation>
        <location evidence="1">Membrane</location>
        <topology evidence="1">Multi-pass membrane protein</topology>
    </subcellularLocation>
</comment>
<dbReference type="PANTHER" id="PTHR47804">
    <property type="entry name" value="60S RIBOSOMAL PROTEIN L19"/>
    <property type="match status" value="1"/>
</dbReference>
<sequence length="455" mass="49871">MLRSTIRPALQDTNTLFTLLTSTFLSFATTPTTSPSSSITHAQNRLRASLAKLKKAERDAKLEVSYGYYEPGELKKVVGVLERMRDCLGAMARCVLAERRLLRRGSVSRGVGVSGEGMSGDGAGGEVPLSAQQLAEQINENTQRSQQAIHRLMTDFISIDVDETGSEISNGLFGGNKNLFQRFVGSVAPAMKELSATCSMAIERMGNDVEGVNRTGLQDTIRRGSTAPQVLASHSGDLHTPHNHAANSTESISPATLTHITSALKSFDTHQRTDVQKFFESDAAGTVTRPVREEFFLAFLFVFGVREFGKECRNLAEEISRLRSLSLSQSAPRFWLPSVGFFDWLSAEQEFTVEQNAASEPDLTGKGKTRGDVGKGMAFRGRMVRGVLTRVSEWVGTQEARFAIKLSGAVVLMGMPGVLDWEWFREGLAVWAVVTVCFFFCDLSFFRGLHETGGD</sequence>
<name>A0AAD5S493_9FUNG</name>
<protein>
    <submittedName>
        <fullName evidence="5">Uncharacterized protein</fullName>
    </submittedName>
</protein>
<accession>A0AAD5S493</accession>
<evidence type="ECO:0000313" key="6">
    <source>
        <dbReference type="Proteomes" id="UP001212841"/>
    </source>
</evidence>
<organism evidence="5 6">
    <name type="scientific">Rhizophlyctis rosea</name>
    <dbReference type="NCBI Taxonomy" id="64517"/>
    <lineage>
        <taxon>Eukaryota</taxon>
        <taxon>Fungi</taxon>
        <taxon>Fungi incertae sedis</taxon>
        <taxon>Chytridiomycota</taxon>
        <taxon>Chytridiomycota incertae sedis</taxon>
        <taxon>Chytridiomycetes</taxon>
        <taxon>Rhizophlyctidales</taxon>
        <taxon>Rhizophlyctidaceae</taxon>
        <taxon>Rhizophlyctis</taxon>
    </lineage>
</organism>
<keyword evidence="6" id="KW-1185">Reference proteome</keyword>
<comment type="caution">
    <text evidence="5">The sequence shown here is derived from an EMBL/GenBank/DDBJ whole genome shotgun (WGS) entry which is preliminary data.</text>
</comment>
<evidence type="ECO:0000256" key="4">
    <source>
        <dbReference type="ARBA" id="ARBA00023136"/>
    </source>
</evidence>
<dbReference type="EMBL" id="JADGJD010001791">
    <property type="protein sequence ID" value="KAJ3037836.1"/>
    <property type="molecule type" value="Genomic_DNA"/>
</dbReference>
<evidence type="ECO:0000313" key="5">
    <source>
        <dbReference type="EMBL" id="KAJ3037836.1"/>
    </source>
</evidence>